<gene>
    <name evidence="1" type="ORF">LEP1GSC202_0364</name>
</gene>
<dbReference type="Proteomes" id="UP000013996">
    <property type="component" value="Unassembled WGS sequence"/>
</dbReference>
<proteinExistence type="predicted"/>
<evidence type="ECO:0000313" key="2">
    <source>
        <dbReference type="Proteomes" id="UP000013996"/>
    </source>
</evidence>
<dbReference type="RefSeq" id="WP_015679193.1">
    <property type="nucleotide sequence ID" value="NZ_AOGX02000046.1"/>
</dbReference>
<reference evidence="1 2" key="1">
    <citation type="submission" date="2013-04" db="EMBL/GenBank/DDBJ databases">
        <authorList>
            <person name="Harkins D.M."/>
            <person name="Durkin A.S."/>
            <person name="Brinkac L.M."/>
            <person name="Haft D.H."/>
            <person name="Selengut J.D."/>
            <person name="Sanka R."/>
            <person name="DePew J."/>
            <person name="Purushe J."/>
            <person name="Hartskeerl R.A."/>
            <person name="Ahmed A."/>
            <person name="van der Linden H."/>
            <person name="Goris M.G.A."/>
            <person name="Vinetz J.M."/>
            <person name="Sutton G.G."/>
            <person name="Nierman W.C."/>
            <person name="Fouts D.E."/>
        </authorList>
    </citation>
    <scope>NUCLEOTIDE SEQUENCE [LARGE SCALE GENOMIC DNA]</scope>
    <source>
        <strain evidence="1 2">Sao Paulo</strain>
    </source>
</reference>
<organism evidence="1 2">
    <name type="scientific">Leptospira yanagawae serovar Saopaulo str. Sao Paulo = ATCC 700523</name>
    <dbReference type="NCBI Taxonomy" id="1249483"/>
    <lineage>
        <taxon>Bacteria</taxon>
        <taxon>Pseudomonadati</taxon>
        <taxon>Spirochaetota</taxon>
        <taxon>Spirochaetia</taxon>
        <taxon>Leptospirales</taxon>
        <taxon>Leptospiraceae</taxon>
        <taxon>Leptospira</taxon>
    </lineage>
</organism>
<dbReference type="AlphaFoldDB" id="A0A5E8H8D7"/>
<sequence>MKRKNFTILLIVIPFSLFPETQFFGGNNLGSDEMVLKIEESKALYYFNGEGDGCEGFHAKFSKQGENFLFTEVKSNCNEKKMKDFKCVNEKDTQSLIFSDFLKCDNNLILYNKSKKVIENLNRNYYGIEAVTLGLKSGIATSNLKYREKPDLQSKTFTCYFTNTEDEKIREKEINFIPKDTSLTIIAKTLVEYNVGDKRNFWYLVFPSSDSYNGCLLKSSKQKEGWVFGEYIKIDQ</sequence>
<dbReference type="OrthoDB" id="325175at2"/>
<dbReference type="EMBL" id="AOGX02000046">
    <property type="protein sequence ID" value="EOQ87102.1"/>
    <property type="molecule type" value="Genomic_DNA"/>
</dbReference>
<comment type="caution">
    <text evidence="1">The sequence shown here is derived from an EMBL/GenBank/DDBJ whole genome shotgun (WGS) entry which is preliminary data.</text>
</comment>
<protein>
    <submittedName>
        <fullName evidence="1">Uncharacterized protein</fullName>
    </submittedName>
</protein>
<evidence type="ECO:0000313" key="1">
    <source>
        <dbReference type="EMBL" id="EOQ87102.1"/>
    </source>
</evidence>
<name>A0A5E8H8D7_9LEPT</name>
<accession>A0A5E8H8D7</accession>